<feature type="region of interest" description="Disordered" evidence="1">
    <location>
        <begin position="47"/>
        <end position="81"/>
    </location>
</feature>
<feature type="compositionally biased region" description="Polar residues" evidence="1">
    <location>
        <begin position="72"/>
        <end position="81"/>
    </location>
</feature>
<sequence length="151" mass="17021">MHISMPDDPFSSYPVLHSAINYSQPLPQLSQNQSPFFELSSFLSSKKPENTYKKRQHTPPKEESSDTKTTKLESSNKGNLQMMMESSQNPISTFLEKVAAPEKEKETSSPYLMIQDCSSDDESLSPVMMVGAFPQEDEIESEVENFAAEQM</sequence>
<organism evidence="2 3">
    <name type="scientific">Lithospermum erythrorhizon</name>
    <name type="common">Purple gromwell</name>
    <name type="synonym">Lithospermum officinale var. erythrorhizon</name>
    <dbReference type="NCBI Taxonomy" id="34254"/>
    <lineage>
        <taxon>Eukaryota</taxon>
        <taxon>Viridiplantae</taxon>
        <taxon>Streptophyta</taxon>
        <taxon>Embryophyta</taxon>
        <taxon>Tracheophyta</taxon>
        <taxon>Spermatophyta</taxon>
        <taxon>Magnoliopsida</taxon>
        <taxon>eudicotyledons</taxon>
        <taxon>Gunneridae</taxon>
        <taxon>Pentapetalae</taxon>
        <taxon>asterids</taxon>
        <taxon>lamiids</taxon>
        <taxon>Boraginales</taxon>
        <taxon>Boraginaceae</taxon>
        <taxon>Boraginoideae</taxon>
        <taxon>Lithospermeae</taxon>
        <taxon>Lithospermum</taxon>
    </lineage>
</organism>
<reference evidence="2 3" key="1">
    <citation type="submission" date="2024-01" db="EMBL/GenBank/DDBJ databases">
        <title>The complete chloroplast genome sequence of Lithospermum erythrorhizon: insights into the phylogenetic relationship among Boraginaceae species and the maternal lineages of purple gromwells.</title>
        <authorList>
            <person name="Okada T."/>
            <person name="Watanabe K."/>
        </authorList>
    </citation>
    <scope>NUCLEOTIDE SEQUENCE [LARGE SCALE GENOMIC DNA]</scope>
</reference>
<name>A0AAV3PC30_LITER</name>
<evidence type="ECO:0000313" key="2">
    <source>
        <dbReference type="EMBL" id="GAA0148607.1"/>
    </source>
</evidence>
<evidence type="ECO:0000313" key="3">
    <source>
        <dbReference type="Proteomes" id="UP001454036"/>
    </source>
</evidence>
<keyword evidence="3" id="KW-1185">Reference proteome</keyword>
<dbReference type="EMBL" id="BAABME010001265">
    <property type="protein sequence ID" value="GAA0148607.1"/>
    <property type="molecule type" value="Genomic_DNA"/>
</dbReference>
<dbReference type="Proteomes" id="UP001454036">
    <property type="component" value="Unassembled WGS sequence"/>
</dbReference>
<proteinExistence type="predicted"/>
<gene>
    <name evidence="2" type="ORF">LIER_07999</name>
</gene>
<comment type="caution">
    <text evidence="2">The sequence shown here is derived from an EMBL/GenBank/DDBJ whole genome shotgun (WGS) entry which is preliminary data.</text>
</comment>
<evidence type="ECO:0000256" key="1">
    <source>
        <dbReference type="SAM" id="MobiDB-lite"/>
    </source>
</evidence>
<accession>A0AAV3PC30</accession>
<feature type="compositionally biased region" description="Basic and acidic residues" evidence="1">
    <location>
        <begin position="59"/>
        <end position="71"/>
    </location>
</feature>
<protein>
    <submittedName>
        <fullName evidence="2">Uncharacterized protein</fullName>
    </submittedName>
</protein>
<dbReference type="AlphaFoldDB" id="A0AAV3PC30"/>